<keyword evidence="3 7" id="KW-0812">Transmembrane</keyword>
<dbReference type="PROSITE" id="PS50216">
    <property type="entry name" value="DHHC"/>
    <property type="match status" value="1"/>
</dbReference>
<comment type="domain">
    <text evidence="7">The DHHC domain is required for palmitoyltransferase activity.</text>
</comment>
<evidence type="ECO:0000313" key="9">
    <source>
        <dbReference type="EMBL" id="CAK9108766.1"/>
    </source>
</evidence>
<feature type="transmembrane region" description="Helical" evidence="7">
    <location>
        <begin position="37"/>
        <end position="56"/>
    </location>
</feature>
<dbReference type="EMBL" id="CAXAMN010027139">
    <property type="protein sequence ID" value="CAK9108766.1"/>
    <property type="molecule type" value="Genomic_DNA"/>
</dbReference>
<keyword evidence="2 7" id="KW-0808">Transferase</keyword>
<dbReference type="PANTHER" id="PTHR12246">
    <property type="entry name" value="PALMITOYLTRANSFERASE ZDHHC16"/>
    <property type="match status" value="1"/>
</dbReference>
<dbReference type="InterPro" id="IPR001594">
    <property type="entry name" value="Palmitoyltrfase_DHHC"/>
</dbReference>
<reference evidence="9 10" key="1">
    <citation type="submission" date="2024-02" db="EMBL/GenBank/DDBJ databases">
        <authorList>
            <person name="Chen Y."/>
            <person name="Shah S."/>
            <person name="Dougan E. K."/>
            <person name="Thang M."/>
            <person name="Chan C."/>
        </authorList>
    </citation>
    <scope>NUCLEOTIDE SEQUENCE [LARGE SCALE GENOMIC DNA]</scope>
</reference>
<dbReference type="Proteomes" id="UP001642484">
    <property type="component" value="Unassembled WGS sequence"/>
</dbReference>
<keyword evidence="10" id="KW-1185">Reference proteome</keyword>
<feature type="domain" description="Palmitoyltransferase DHHC" evidence="8">
    <location>
        <begin position="88"/>
        <end position="211"/>
    </location>
</feature>
<evidence type="ECO:0000256" key="1">
    <source>
        <dbReference type="ARBA" id="ARBA00004141"/>
    </source>
</evidence>
<organism evidence="9 10">
    <name type="scientific">Durusdinium trenchii</name>
    <dbReference type="NCBI Taxonomy" id="1381693"/>
    <lineage>
        <taxon>Eukaryota</taxon>
        <taxon>Sar</taxon>
        <taxon>Alveolata</taxon>
        <taxon>Dinophyceae</taxon>
        <taxon>Suessiales</taxon>
        <taxon>Symbiodiniaceae</taxon>
        <taxon>Durusdinium</taxon>
    </lineage>
</organism>
<evidence type="ECO:0000256" key="3">
    <source>
        <dbReference type="ARBA" id="ARBA00022692"/>
    </source>
</evidence>
<proteinExistence type="inferred from homology"/>
<sequence length="310" mass="34744">MRIIGPCLVILAFCLQGFVTYAFFWHGLEPISLEAGWPASIALSILGVFLLANALYNYTKAILTPGGIPPPYEKEQPELMNITEKQIPARQCTKCGLLKPPRAHHCSVCGVCIMKMDHHCPWINNCVGIGNYRFFFLFLLFLGLACLFIIAVFGFFFYDIIFAFGRRGTRAFRNCVLMSFMICVSIFVALCMLGGFHFYLILTNQTTIEFQLNMVRRRQCRKNGEPLVLRSIARDSLGDFMHPKKRSHCGDMSRPGAFASPKTKTVPISYIYIICGSSYGLVNSRSILDFNLGPFVRAVPLLVSACTSAL</sequence>
<name>A0ABP0S8U0_9DINO</name>
<comment type="similarity">
    <text evidence="7">Belongs to the DHHC palmitoyltransferase family.</text>
</comment>
<gene>
    <name evidence="9" type="ORF">CCMP2556_LOCUS50659</name>
</gene>
<evidence type="ECO:0000256" key="2">
    <source>
        <dbReference type="ARBA" id="ARBA00022679"/>
    </source>
</evidence>
<comment type="caution">
    <text evidence="9">The sequence shown here is derived from an EMBL/GenBank/DDBJ whole genome shotgun (WGS) entry which is preliminary data.</text>
</comment>
<protein>
    <recommendedName>
        <fullName evidence="7">Palmitoyltransferase</fullName>
        <ecNumber evidence="7">2.3.1.225</ecNumber>
    </recommendedName>
</protein>
<evidence type="ECO:0000256" key="6">
    <source>
        <dbReference type="ARBA" id="ARBA00023315"/>
    </source>
</evidence>
<evidence type="ECO:0000313" key="10">
    <source>
        <dbReference type="Proteomes" id="UP001642484"/>
    </source>
</evidence>
<evidence type="ECO:0000256" key="5">
    <source>
        <dbReference type="ARBA" id="ARBA00023136"/>
    </source>
</evidence>
<dbReference type="InterPro" id="IPR039859">
    <property type="entry name" value="PFA4/ZDH16/20/ERF2-like"/>
</dbReference>
<feature type="transmembrane region" description="Helical" evidence="7">
    <location>
        <begin position="134"/>
        <end position="158"/>
    </location>
</feature>
<feature type="transmembrane region" description="Helical" evidence="7">
    <location>
        <begin position="178"/>
        <end position="202"/>
    </location>
</feature>
<dbReference type="Pfam" id="PF01529">
    <property type="entry name" value="DHHC"/>
    <property type="match status" value="1"/>
</dbReference>
<evidence type="ECO:0000256" key="4">
    <source>
        <dbReference type="ARBA" id="ARBA00022989"/>
    </source>
</evidence>
<accession>A0ABP0S8U0</accession>
<comment type="subcellular location">
    <subcellularLocation>
        <location evidence="1">Membrane</location>
        <topology evidence="1">Multi-pass membrane protein</topology>
    </subcellularLocation>
</comment>
<evidence type="ECO:0000259" key="8">
    <source>
        <dbReference type="Pfam" id="PF01529"/>
    </source>
</evidence>
<keyword evidence="5 7" id="KW-0472">Membrane</keyword>
<comment type="catalytic activity">
    <reaction evidence="7">
        <text>L-cysteinyl-[protein] + hexadecanoyl-CoA = S-hexadecanoyl-L-cysteinyl-[protein] + CoA</text>
        <dbReference type="Rhea" id="RHEA:36683"/>
        <dbReference type="Rhea" id="RHEA-COMP:10131"/>
        <dbReference type="Rhea" id="RHEA-COMP:11032"/>
        <dbReference type="ChEBI" id="CHEBI:29950"/>
        <dbReference type="ChEBI" id="CHEBI:57287"/>
        <dbReference type="ChEBI" id="CHEBI:57379"/>
        <dbReference type="ChEBI" id="CHEBI:74151"/>
        <dbReference type="EC" id="2.3.1.225"/>
    </reaction>
</comment>
<evidence type="ECO:0000256" key="7">
    <source>
        <dbReference type="RuleBase" id="RU079119"/>
    </source>
</evidence>
<keyword evidence="4 7" id="KW-1133">Transmembrane helix</keyword>
<dbReference type="EC" id="2.3.1.225" evidence="7"/>
<keyword evidence="6 7" id="KW-0012">Acyltransferase</keyword>
<feature type="transmembrane region" description="Helical" evidence="7">
    <location>
        <begin position="7"/>
        <end position="25"/>
    </location>
</feature>